<accession>A0A3E2HNC8</accession>
<dbReference type="AlphaFoldDB" id="A0A3E2HNC8"/>
<dbReference type="Proteomes" id="UP000258309">
    <property type="component" value="Unassembled WGS sequence"/>
</dbReference>
<dbReference type="EMBL" id="NCSJ02000015">
    <property type="protein sequence ID" value="RFU34884.1"/>
    <property type="molecule type" value="Genomic_DNA"/>
</dbReference>
<dbReference type="OrthoDB" id="2851338at2759"/>
<gene>
    <name evidence="1" type="ORF">B7463_g1465</name>
</gene>
<comment type="caution">
    <text evidence="1">The sequence shown here is derived from an EMBL/GenBank/DDBJ whole genome shotgun (WGS) entry which is preliminary data.</text>
</comment>
<feature type="non-terminal residue" evidence="1">
    <location>
        <position position="1"/>
    </location>
</feature>
<reference evidence="1 2" key="1">
    <citation type="submission" date="2018-05" db="EMBL/GenBank/DDBJ databases">
        <title>Draft genome sequence of Scytalidium lignicola DSM 105466, a ubiquitous saprotrophic fungus.</title>
        <authorList>
            <person name="Buettner E."/>
            <person name="Gebauer A.M."/>
            <person name="Hofrichter M."/>
            <person name="Liers C."/>
            <person name="Kellner H."/>
        </authorList>
    </citation>
    <scope>NUCLEOTIDE SEQUENCE [LARGE SCALE GENOMIC DNA]</scope>
    <source>
        <strain evidence="1 2">DSM 105466</strain>
    </source>
</reference>
<protein>
    <submittedName>
        <fullName evidence="1">Uncharacterized protein</fullName>
    </submittedName>
</protein>
<sequence>MVSEAAPTTKDCTGLMAFWADIDAEYVLRYQQWHNCEHIPERVSIPGFIEGRRYRALNGHPTFLMIYDTETTAVLSSDAYMAALNAPTPWTCEALTHFRKPTRDTFTRIAVAGQNSPRTAASYITSLRFDLSDEEAGEVEYAGRWIQAAAKLDHVERVRLYKVDAAIGNMATNERKVHGGGPGKQRYLVLIEESLPPKAADHTVISRADAAIGGNALPQRENEVCEQFWLEFARRK</sequence>
<evidence type="ECO:0000313" key="1">
    <source>
        <dbReference type="EMBL" id="RFU34884.1"/>
    </source>
</evidence>
<keyword evidence="2" id="KW-1185">Reference proteome</keyword>
<evidence type="ECO:0000313" key="2">
    <source>
        <dbReference type="Proteomes" id="UP000258309"/>
    </source>
</evidence>
<feature type="non-terminal residue" evidence="1">
    <location>
        <position position="236"/>
    </location>
</feature>
<proteinExistence type="predicted"/>
<name>A0A3E2HNC8_SCYLI</name>
<organism evidence="1 2">
    <name type="scientific">Scytalidium lignicola</name>
    <name type="common">Hyphomycete</name>
    <dbReference type="NCBI Taxonomy" id="5539"/>
    <lineage>
        <taxon>Eukaryota</taxon>
        <taxon>Fungi</taxon>
        <taxon>Dikarya</taxon>
        <taxon>Ascomycota</taxon>
        <taxon>Pezizomycotina</taxon>
        <taxon>Leotiomycetes</taxon>
        <taxon>Leotiomycetes incertae sedis</taxon>
        <taxon>Scytalidium</taxon>
    </lineage>
</organism>